<keyword evidence="4" id="KW-1185">Reference proteome</keyword>
<dbReference type="OrthoDB" id="5429275at2"/>
<dbReference type="PANTHER" id="PTHR33434:SF8">
    <property type="entry name" value="DEGV DOMAIN-CONTAINING PROTEIN SPR1019"/>
    <property type="match status" value="1"/>
</dbReference>
<dbReference type="NCBIfam" id="TIGR00762">
    <property type="entry name" value="DegV"/>
    <property type="match status" value="1"/>
</dbReference>
<reference evidence="4" key="1">
    <citation type="submission" date="2015-07" db="EMBL/GenBank/DDBJ databases">
        <title>Fjat-10036 dsm4.</title>
        <authorList>
            <person name="Liu B."/>
            <person name="Wang J."/>
            <person name="Zhu Y."/>
            <person name="Liu G."/>
            <person name="Chen Q."/>
            <person name="Chen Z."/>
            <person name="Lan J."/>
            <person name="Che J."/>
            <person name="Ge C."/>
            <person name="Shi H."/>
            <person name="Pan Z."/>
            <person name="Liu X."/>
        </authorList>
    </citation>
    <scope>NUCLEOTIDE SEQUENCE [LARGE SCALE GENOMIC DNA]</scope>
    <source>
        <strain evidence="4">DSM 4</strain>
    </source>
</reference>
<dbReference type="SUPFAM" id="SSF82549">
    <property type="entry name" value="DAK1/DegV-like"/>
    <property type="match status" value="1"/>
</dbReference>
<dbReference type="Proteomes" id="UP000037109">
    <property type="component" value="Unassembled WGS sequence"/>
</dbReference>
<dbReference type="Gene3D" id="3.40.50.10170">
    <property type="match status" value="1"/>
</dbReference>
<sequence length="281" mass="30404">MAKIKVVTDSTADLSREVIEKFDIEVVPLSIHIEGNTYLDRVDITPSEFMKKMKEADELPKSSQPPAGAFAEVYDRFGDQGYEILSIHMTGGMSGTVQSAESAAAMSNANVTVVDSRYISKALAFQVIEAAKMAKEGKSIQEIVSHLETIRGNTKLFVVVDTLENLVKGGRIGKGKAMIGSLLNIKPIASLEGGVYTPVAKVRSHTQVAKYLAKQFAEDIKGKTIKGVGLVHAEGIELASKLKKMIEELDVPAEIKIEETTPIISTHTGPGAIGFMYHLED</sequence>
<dbReference type="Pfam" id="PF02645">
    <property type="entry name" value="DegV"/>
    <property type="match status" value="1"/>
</dbReference>
<dbReference type="AlphaFoldDB" id="A0A0M0GCR0"/>
<proteinExistence type="predicted"/>
<dbReference type="GO" id="GO:0008289">
    <property type="term" value="F:lipid binding"/>
    <property type="evidence" value="ECO:0007669"/>
    <property type="project" value="UniProtKB-KW"/>
</dbReference>
<dbReference type="InterPro" id="IPR003797">
    <property type="entry name" value="DegV"/>
</dbReference>
<comment type="function">
    <text evidence="1">May bind long-chain fatty acids, such as palmitate, and may play a role in lipid transport or fatty acid metabolism.</text>
</comment>
<keyword evidence="2" id="KW-0446">Lipid-binding</keyword>
<evidence type="ECO:0000256" key="2">
    <source>
        <dbReference type="ARBA" id="ARBA00023121"/>
    </source>
</evidence>
<gene>
    <name evidence="3" type="ORF">AF332_12245</name>
</gene>
<accession>A0A0M0GCR0</accession>
<dbReference type="InterPro" id="IPR050270">
    <property type="entry name" value="DegV_domain_contain"/>
</dbReference>
<name>A0A0M0GCR0_SPOGL</name>
<dbReference type="PANTHER" id="PTHR33434">
    <property type="entry name" value="DEGV DOMAIN-CONTAINING PROTEIN DR_1986-RELATED"/>
    <property type="match status" value="1"/>
</dbReference>
<protein>
    <submittedName>
        <fullName evidence="3">DegV domain-containing protein</fullName>
    </submittedName>
</protein>
<evidence type="ECO:0000256" key="1">
    <source>
        <dbReference type="ARBA" id="ARBA00003238"/>
    </source>
</evidence>
<dbReference type="RefSeq" id="WP_053434881.1">
    <property type="nucleotide sequence ID" value="NZ_LGUF01000007.1"/>
</dbReference>
<dbReference type="EMBL" id="LGUF01000007">
    <property type="protein sequence ID" value="KON87523.1"/>
    <property type="molecule type" value="Genomic_DNA"/>
</dbReference>
<evidence type="ECO:0000313" key="4">
    <source>
        <dbReference type="Proteomes" id="UP000037109"/>
    </source>
</evidence>
<evidence type="ECO:0000313" key="3">
    <source>
        <dbReference type="EMBL" id="KON87523.1"/>
    </source>
</evidence>
<dbReference type="Gene3D" id="3.30.1180.10">
    <property type="match status" value="1"/>
</dbReference>
<dbReference type="STRING" id="1459.AF332_12245"/>
<comment type="caution">
    <text evidence="3">The sequence shown here is derived from an EMBL/GenBank/DDBJ whole genome shotgun (WGS) entry which is preliminary data.</text>
</comment>
<dbReference type="PATRIC" id="fig|1459.3.peg.2641"/>
<dbReference type="InterPro" id="IPR043168">
    <property type="entry name" value="DegV_C"/>
</dbReference>
<organism evidence="3 4">
    <name type="scientific">Sporosarcina globispora</name>
    <name type="common">Bacillus globisporus</name>
    <dbReference type="NCBI Taxonomy" id="1459"/>
    <lineage>
        <taxon>Bacteria</taxon>
        <taxon>Bacillati</taxon>
        <taxon>Bacillota</taxon>
        <taxon>Bacilli</taxon>
        <taxon>Bacillales</taxon>
        <taxon>Caryophanaceae</taxon>
        <taxon>Sporosarcina</taxon>
    </lineage>
</organism>
<dbReference type="PROSITE" id="PS51482">
    <property type="entry name" value="DEGV"/>
    <property type="match status" value="1"/>
</dbReference>